<dbReference type="AlphaFoldDB" id="A0A0E9SDU2"/>
<reference evidence="1" key="1">
    <citation type="submission" date="2014-11" db="EMBL/GenBank/DDBJ databases">
        <authorList>
            <person name="Amaro Gonzalez C."/>
        </authorList>
    </citation>
    <scope>NUCLEOTIDE SEQUENCE</scope>
</reference>
<proteinExistence type="predicted"/>
<name>A0A0E9SDU2_ANGAN</name>
<sequence>MVIHTYTRTHTHTHAHTSSSLIVVLEYNVGKHIQIRNVF</sequence>
<dbReference type="EMBL" id="GBXM01069889">
    <property type="protein sequence ID" value="JAH38688.1"/>
    <property type="molecule type" value="Transcribed_RNA"/>
</dbReference>
<evidence type="ECO:0000313" key="1">
    <source>
        <dbReference type="EMBL" id="JAH38688.1"/>
    </source>
</evidence>
<protein>
    <submittedName>
        <fullName evidence="1">Uncharacterized protein</fullName>
    </submittedName>
</protein>
<reference evidence="1" key="2">
    <citation type="journal article" date="2015" name="Fish Shellfish Immunol.">
        <title>Early steps in the European eel (Anguilla anguilla)-Vibrio vulnificus interaction in the gills: Role of the RtxA13 toxin.</title>
        <authorList>
            <person name="Callol A."/>
            <person name="Pajuelo D."/>
            <person name="Ebbesson L."/>
            <person name="Teles M."/>
            <person name="MacKenzie S."/>
            <person name="Amaro C."/>
        </authorList>
    </citation>
    <scope>NUCLEOTIDE SEQUENCE</scope>
</reference>
<accession>A0A0E9SDU2</accession>
<organism evidence="1">
    <name type="scientific">Anguilla anguilla</name>
    <name type="common">European freshwater eel</name>
    <name type="synonym">Muraena anguilla</name>
    <dbReference type="NCBI Taxonomy" id="7936"/>
    <lineage>
        <taxon>Eukaryota</taxon>
        <taxon>Metazoa</taxon>
        <taxon>Chordata</taxon>
        <taxon>Craniata</taxon>
        <taxon>Vertebrata</taxon>
        <taxon>Euteleostomi</taxon>
        <taxon>Actinopterygii</taxon>
        <taxon>Neopterygii</taxon>
        <taxon>Teleostei</taxon>
        <taxon>Anguilliformes</taxon>
        <taxon>Anguillidae</taxon>
        <taxon>Anguilla</taxon>
    </lineage>
</organism>